<sequence>MVYMGTTTLACLLLIVVQAHGMSFGLDGFAMSRHLNRMYGKKSEIPVRPPHPPPARKQLDLNMLMRQPVMINLNPSLELEEPFEVIEDDIPNMSRPSPYRLKARTRLWLIRK</sequence>
<keyword evidence="1" id="KW-0732">Signal</keyword>
<dbReference type="WBParaSite" id="L893_g13946.t1">
    <property type="protein sequence ID" value="L893_g13946.t1"/>
    <property type="gene ID" value="L893_g13946"/>
</dbReference>
<evidence type="ECO:0000313" key="2">
    <source>
        <dbReference type="Proteomes" id="UP000095287"/>
    </source>
</evidence>
<name>A0A1I7Y8Z3_9BILA</name>
<evidence type="ECO:0000256" key="1">
    <source>
        <dbReference type="SAM" id="SignalP"/>
    </source>
</evidence>
<reference evidence="3" key="1">
    <citation type="submission" date="2016-11" db="UniProtKB">
        <authorList>
            <consortium name="WormBaseParasite"/>
        </authorList>
    </citation>
    <scope>IDENTIFICATION</scope>
</reference>
<feature type="signal peptide" evidence="1">
    <location>
        <begin position="1"/>
        <end position="21"/>
    </location>
</feature>
<dbReference type="Proteomes" id="UP000095287">
    <property type="component" value="Unplaced"/>
</dbReference>
<accession>A0A1I7Y8Z3</accession>
<feature type="chain" id="PRO_5009311951" evidence="1">
    <location>
        <begin position="22"/>
        <end position="112"/>
    </location>
</feature>
<dbReference type="AlphaFoldDB" id="A0A1I7Y8Z3"/>
<organism evidence="2 3">
    <name type="scientific">Steinernema glaseri</name>
    <dbReference type="NCBI Taxonomy" id="37863"/>
    <lineage>
        <taxon>Eukaryota</taxon>
        <taxon>Metazoa</taxon>
        <taxon>Ecdysozoa</taxon>
        <taxon>Nematoda</taxon>
        <taxon>Chromadorea</taxon>
        <taxon>Rhabditida</taxon>
        <taxon>Tylenchina</taxon>
        <taxon>Panagrolaimomorpha</taxon>
        <taxon>Strongyloidoidea</taxon>
        <taxon>Steinernematidae</taxon>
        <taxon>Steinernema</taxon>
    </lineage>
</organism>
<evidence type="ECO:0000313" key="3">
    <source>
        <dbReference type="WBParaSite" id="L893_g13946.t1"/>
    </source>
</evidence>
<keyword evidence="2" id="KW-1185">Reference proteome</keyword>
<protein>
    <submittedName>
        <fullName evidence="3">Uncharacterized protein</fullName>
    </submittedName>
</protein>
<proteinExistence type="predicted"/>